<evidence type="ECO:0000313" key="2">
    <source>
        <dbReference type="EMBL" id="KAK5650160.1"/>
    </source>
</evidence>
<reference evidence="2 3" key="1">
    <citation type="journal article" date="2024" name="Insects">
        <title>An Improved Chromosome-Level Genome Assembly of the Firefly Pyrocoelia pectoralis.</title>
        <authorList>
            <person name="Fu X."/>
            <person name="Meyer-Rochow V.B."/>
            <person name="Ballantyne L."/>
            <person name="Zhu X."/>
        </authorList>
    </citation>
    <scope>NUCLEOTIDE SEQUENCE [LARGE SCALE GENOMIC DNA]</scope>
    <source>
        <strain evidence="2">XCY_ONT2</strain>
    </source>
</reference>
<organism evidence="2 3">
    <name type="scientific">Pyrocoelia pectoralis</name>
    <dbReference type="NCBI Taxonomy" id="417401"/>
    <lineage>
        <taxon>Eukaryota</taxon>
        <taxon>Metazoa</taxon>
        <taxon>Ecdysozoa</taxon>
        <taxon>Arthropoda</taxon>
        <taxon>Hexapoda</taxon>
        <taxon>Insecta</taxon>
        <taxon>Pterygota</taxon>
        <taxon>Neoptera</taxon>
        <taxon>Endopterygota</taxon>
        <taxon>Coleoptera</taxon>
        <taxon>Polyphaga</taxon>
        <taxon>Elateriformia</taxon>
        <taxon>Elateroidea</taxon>
        <taxon>Lampyridae</taxon>
        <taxon>Lampyrinae</taxon>
        <taxon>Pyrocoelia</taxon>
    </lineage>
</organism>
<feature type="compositionally biased region" description="Polar residues" evidence="1">
    <location>
        <begin position="59"/>
        <end position="70"/>
    </location>
</feature>
<feature type="region of interest" description="Disordered" evidence="1">
    <location>
        <begin position="30"/>
        <end position="122"/>
    </location>
</feature>
<name>A0AAN7VMC0_9COLE</name>
<feature type="compositionally biased region" description="Low complexity" evidence="1">
    <location>
        <begin position="83"/>
        <end position="101"/>
    </location>
</feature>
<comment type="caution">
    <text evidence="2">The sequence shown here is derived from an EMBL/GenBank/DDBJ whole genome shotgun (WGS) entry which is preliminary data.</text>
</comment>
<feature type="non-terminal residue" evidence="2">
    <location>
        <position position="1"/>
    </location>
</feature>
<dbReference type="PANTHER" id="PTHR16489:SF12">
    <property type="entry name" value="GH11727P"/>
    <property type="match status" value="1"/>
</dbReference>
<gene>
    <name evidence="2" type="ORF">RI129_001189</name>
</gene>
<dbReference type="GO" id="GO:0000164">
    <property type="term" value="C:protein phosphatase type 1 complex"/>
    <property type="evidence" value="ECO:0007669"/>
    <property type="project" value="TreeGrafter"/>
</dbReference>
<dbReference type="Proteomes" id="UP001329430">
    <property type="component" value="Chromosome 1"/>
</dbReference>
<accession>A0AAN7VMC0</accession>
<dbReference type="InterPro" id="IPR051254">
    <property type="entry name" value="PPP1R15"/>
</dbReference>
<dbReference type="AlphaFoldDB" id="A0AAN7VMC0"/>
<proteinExistence type="predicted"/>
<evidence type="ECO:0000256" key="1">
    <source>
        <dbReference type="SAM" id="MobiDB-lite"/>
    </source>
</evidence>
<dbReference type="GO" id="GO:0005783">
    <property type="term" value="C:endoplasmic reticulum"/>
    <property type="evidence" value="ECO:0007669"/>
    <property type="project" value="TreeGrafter"/>
</dbReference>
<keyword evidence="3" id="KW-1185">Reference proteome</keyword>
<evidence type="ECO:0008006" key="4">
    <source>
        <dbReference type="Google" id="ProtNLM"/>
    </source>
</evidence>
<sequence length="255" mass="28524">WKAKLDRDYTAYIEGRAALERVEARIKCMERKSQDETIGGVSGATSSSNSHKTPKRSLGVTSVGSSSRGLTSIHEMPKWPLEIISTGGNNNSSSSSGPSSIHKIPKRPLVTRSSSSNRKIPKRQLVTVSRYSGKLIKNQIAGDNEEEEEEEVLIVIMCDGDSPNNNCSNSDSSSSSRFGNVWFNDSRNSVHYMTVWQYAYKQARKGEWEQLARDSVHFARRVEIVSKDISPILENEHRTFVFATRSYHNVPPSID</sequence>
<dbReference type="GO" id="GO:0019888">
    <property type="term" value="F:protein phosphatase regulator activity"/>
    <property type="evidence" value="ECO:0007669"/>
    <property type="project" value="TreeGrafter"/>
</dbReference>
<protein>
    <recommendedName>
        <fullName evidence="4">Protein phosphatase 1 regulatory subunit 15A/B C-terminal domain-containing protein</fullName>
    </recommendedName>
</protein>
<dbReference type="GO" id="GO:0034976">
    <property type="term" value="P:response to endoplasmic reticulum stress"/>
    <property type="evidence" value="ECO:0007669"/>
    <property type="project" value="TreeGrafter"/>
</dbReference>
<dbReference type="PANTHER" id="PTHR16489">
    <property type="entry name" value="GH11727P"/>
    <property type="match status" value="1"/>
</dbReference>
<evidence type="ECO:0000313" key="3">
    <source>
        <dbReference type="Proteomes" id="UP001329430"/>
    </source>
</evidence>
<dbReference type="EMBL" id="JAVRBK010000001">
    <property type="protein sequence ID" value="KAK5650160.1"/>
    <property type="molecule type" value="Genomic_DNA"/>
</dbReference>